<dbReference type="EMBL" id="BGZK01001512">
    <property type="protein sequence ID" value="GBP81463.1"/>
    <property type="molecule type" value="Genomic_DNA"/>
</dbReference>
<gene>
    <name evidence="2" type="ORF">EVAR_59445_1</name>
</gene>
<protein>
    <submittedName>
        <fullName evidence="2">Uncharacterized protein</fullName>
    </submittedName>
</protein>
<evidence type="ECO:0000256" key="1">
    <source>
        <dbReference type="SAM" id="MobiDB-lite"/>
    </source>
</evidence>
<feature type="compositionally biased region" description="Basic and acidic residues" evidence="1">
    <location>
        <begin position="18"/>
        <end position="29"/>
    </location>
</feature>
<feature type="region of interest" description="Disordered" evidence="1">
    <location>
        <begin position="18"/>
        <end position="47"/>
    </location>
</feature>
<keyword evidence="3" id="KW-1185">Reference proteome</keyword>
<accession>A0A4C1Z2T4</accession>
<name>A0A4C1Z2T4_EUMVA</name>
<proteinExistence type="predicted"/>
<reference evidence="2 3" key="1">
    <citation type="journal article" date="2019" name="Commun. Biol.">
        <title>The bagworm genome reveals a unique fibroin gene that provides high tensile strength.</title>
        <authorList>
            <person name="Kono N."/>
            <person name="Nakamura H."/>
            <person name="Ohtoshi R."/>
            <person name="Tomita M."/>
            <person name="Numata K."/>
            <person name="Arakawa K."/>
        </authorList>
    </citation>
    <scope>NUCLEOTIDE SEQUENCE [LARGE SCALE GENOMIC DNA]</scope>
</reference>
<dbReference type="AlphaFoldDB" id="A0A4C1Z2T4"/>
<evidence type="ECO:0000313" key="2">
    <source>
        <dbReference type="EMBL" id="GBP81463.1"/>
    </source>
</evidence>
<evidence type="ECO:0000313" key="3">
    <source>
        <dbReference type="Proteomes" id="UP000299102"/>
    </source>
</evidence>
<sequence>MSYQKDFQLCRRGSQYRERCPYHRSPSKERRGRRRGAAHTNARGGDVVRARDPAIRRATALWELKTPPSLDID</sequence>
<dbReference type="Proteomes" id="UP000299102">
    <property type="component" value="Unassembled WGS sequence"/>
</dbReference>
<organism evidence="2 3">
    <name type="scientific">Eumeta variegata</name>
    <name type="common">Bagworm moth</name>
    <name type="synonym">Eumeta japonica</name>
    <dbReference type="NCBI Taxonomy" id="151549"/>
    <lineage>
        <taxon>Eukaryota</taxon>
        <taxon>Metazoa</taxon>
        <taxon>Ecdysozoa</taxon>
        <taxon>Arthropoda</taxon>
        <taxon>Hexapoda</taxon>
        <taxon>Insecta</taxon>
        <taxon>Pterygota</taxon>
        <taxon>Neoptera</taxon>
        <taxon>Endopterygota</taxon>
        <taxon>Lepidoptera</taxon>
        <taxon>Glossata</taxon>
        <taxon>Ditrysia</taxon>
        <taxon>Tineoidea</taxon>
        <taxon>Psychidae</taxon>
        <taxon>Oiketicinae</taxon>
        <taxon>Eumeta</taxon>
    </lineage>
</organism>
<comment type="caution">
    <text evidence="2">The sequence shown here is derived from an EMBL/GenBank/DDBJ whole genome shotgun (WGS) entry which is preliminary data.</text>
</comment>